<dbReference type="GO" id="GO:0030246">
    <property type="term" value="F:carbohydrate binding"/>
    <property type="evidence" value="ECO:0007669"/>
    <property type="project" value="InterPro"/>
</dbReference>
<dbReference type="InterPro" id="IPR029483">
    <property type="entry name" value="GH97_C"/>
</dbReference>
<evidence type="ECO:0000259" key="8">
    <source>
        <dbReference type="Pfam" id="PF14508"/>
    </source>
</evidence>
<dbReference type="InterPro" id="IPR052720">
    <property type="entry name" value="Glycosyl_hydrolase_97"/>
</dbReference>
<feature type="domain" description="Glycosyl-hydrolase 97 C-terminal oligomerisation" evidence="9">
    <location>
        <begin position="552"/>
        <end position="648"/>
    </location>
</feature>
<dbReference type="PANTHER" id="PTHR35803:SF2">
    <property type="entry name" value="RETAINING ALPHA-GALACTOSIDASE"/>
    <property type="match status" value="1"/>
</dbReference>
<feature type="chain" id="PRO_5043056423" evidence="6">
    <location>
        <begin position="26"/>
        <end position="739"/>
    </location>
</feature>
<reference evidence="11 12" key="1">
    <citation type="submission" date="2021-05" db="EMBL/GenBank/DDBJ databases">
        <title>A Polyphasic approach of four new species of the genus Ohtaekwangia: Ohtaekwangia histidinii sp. nov., Ohtaekwangia cretensis sp. nov., Ohtaekwangia indiensis sp. nov., Ohtaekwangia reichenbachii sp. nov. from diverse environment.</title>
        <authorList>
            <person name="Octaviana S."/>
        </authorList>
    </citation>
    <scope>NUCLEOTIDE SEQUENCE [LARGE SCALE GENOMIC DNA]</scope>
    <source>
        <strain evidence="11 12">PWU37</strain>
    </source>
</reference>
<dbReference type="Pfam" id="PF10566">
    <property type="entry name" value="Glyco_hydro_97"/>
    <property type="match status" value="1"/>
</dbReference>
<evidence type="ECO:0000313" key="11">
    <source>
        <dbReference type="EMBL" id="MBT1685430.1"/>
    </source>
</evidence>
<feature type="signal peptide" evidence="6">
    <location>
        <begin position="1"/>
        <end position="25"/>
    </location>
</feature>
<dbReference type="Pfam" id="PF18962">
    <property type="entry name" value="Por_Secre_tail"/>
    <property type="match status" value="1"/>
</dbReference>
<dbReference type="PANTHER" id="PTHR35803">
    <property type="entry name" value="GLUCAN 1,4-ALPHA-GLUCOSIDASE SUSB-RELATED"/>
    <property type="match status" value="1"/>
</dbReference>
<evidence type="ECO:0000256" key="6">
    <source>
        <dbReference type="SAM" id="SignalP"/>
    </source>
</evidence>
<dbReference type="NCBIfam" id="TIGR04183">
    <property type="entry name" value="Por_Secre_tail"/>
    <property type="match status" value="1"/>
</dbReference>
<dbReference type="SUPFAM" id="SSF51445">
    <property type="entry name" value="(Trans)glycosidases"/>
    <property type="match status" value="1"/>
</dbReference>
<name>A0AAP2GGE6_9BACT</name>
<keyword evidence="5" id="KW-0326">Glycosidase</keyword>
<dbReference type="Gene3D" id="2.70.98.10">
    <property type="match status" value="1"/>
</dbReference>
<comment type="subunit">
    <text evidence="2">Monomer.</text>
</comment>
<dbReference type="EMBL" id="JAHESC010000003">
    <property type="protein sequence ID" value="MBT1685430.1"/>
    <property type="molecule type" value="Genomic_DNA"/>
</dbReference>
<dbReference type="RefSeq" id="WP_254088682.1">
    <property type="nucleotide sequence ID" value="NZ_JAHESC010000003.1"/>
</dbReference>
<keyword evidence="12" id="KW-1185">Reference proteome</keyword>
<dbReference type="InterPro" id="IPR014718">
    <property type="entry name" value="GH-type_carb-bd"/>
</dbReference>
<dbReference type="GO" id="GO:0016798">
    <property type="term" value="F:hydrolase activity, acting on glycosyl bonds"/>
    <property type="evidence" value="ECO:0007669"/>
    <property type="project" value="UniProtKB-KW"/>
</dbReference>
<dbReference type="AlphaFoldDB" id="A0AAP2GGE6"/>
<dbReference type="Gene3D" id="3.20.20.70">
    <property type="entry name" value="Aldolase class I"/>
    <property type="match status" value="1"/>
</dbReference>
<keyword evidence="3" id="KW-0378">Hydrolase</keyword>
<evidence type="ECO:0000259" key="10">
    <source>
        <dbReference type="Pfam" id="PF18962"/>
    </source>
</evidence>
<dbReference type="InterPro" id="IPR013785">
    <property type="entry name" value="Aldolase_TIM"/>
</dbReference>
<feature type="domain" description="Secretion system C-terminal sorting" evidence="10">
    <location>
        <begin position="676"/>
        <end position="738"/>
    </location>
</feature>
<evidence type="ECO:0000256" key="5">
    <source>
        <dbReference type="ARBA" id="ARBA00023295"/>
    </source>
</evidence>
<dbReference type="Proteomes" id="UP001319180">
    <property type="component" value="Unassembled WGS sequence"/>
</dbReference>
<proteinExistence type="predicted"/>
<keyword evidence="4" id="KW-0106">Calcium</keyword>
<feature type="domain" description="Glycosyl-hydrolase 97 catalytic" evidence="7">
    <location>
        <begin position="309"/>
        <end position="453"/>
    </location>
</feature>
<evidence type="ECO:0000313" key="12">
    <source>
        <dbReference type="Proteomes" id="UP001319180"/>
    </source>
</evidence>
<protein>
    <submittedName>
        <fullName evidence="11">T9SS type A sorting domain-containing protein</fullName>
    </submittedName>
</protein>
<evidence type="ECO:0000256" key="2">
    <source>
        <dbReference type="ARBA" id="ARBA00011245"/>
    </source>
</evidence>
<dbReference type="InterPro" id="IPR019563">
    <property type="entry name" value="GH97_catalytic"/>
</dbReference>
<dbReference type="Pfam" id="PF14509">
    <property type="entry name" value="GH97_C"/>
    <property type="match status" value="1"/>
</dbReference>
<comment type="caution">
    <text evidence="11">The sequence shown here is derived from an EMBL/GenBank/DDBJ whole genome shotgun (WGS) entry which is preliminary data.</text>
</comment>
<evidence type="ECO:0000256" key="1">
    <source>
        <dbReference type="ARBA" id="ARBA00001913"/>
    </source>
</evidence>
<evidence type="ECO:0000259" key="9">
    <source>
        <dbReference type="Pfam" id="PF14509"/>
    </source>
</evidence>
<dbReference type="Pfam" id="PF14508">
    <property type="entry name" value="GH97_N"/>
    <property type="match status" value="1"/>
</dbReference>
<sequence length="739" mass="83061">MRVNVRFQILFSLSLLAGLWSAAHAQEYNVVSPDGSLRIHLNVAADIRYDVAKNGTPVITPSPIGFTLSTGLVVGSNATVKSTATASVDEPIERPYGKNDNLRDHYNQLRIDFEEHYSLVVRAYDEGVAYRFETALGGSVDVMSEEANFNFAGTTQVIFPEADTEMRSWERSYNTYASISAINAQRFSITPAMFSYTASGMRVVVAESDLLDYPGMYLQPSGATSVKGKWAYYPKEVSFPDNIYEYHRVTKREAFLARTSGTRQYPWRVAIVTTDDRTLLTNELIYKLATPSVLTNTDWIKPGRSAWEWWHDAILETTQIPSGTKNLNLALYKFYVDFAAQNKLEYVTLDAGWSTSYIRELVQYAASKNVKIFVWDFINLPVESPGRIAELKSYGVAGIKVDLIERDDQVAINWFEQLASACAQQQLMIIFHGCAKPTGLQRKYPNIVNFEAVRGAECTKWDDTPNPDYHLQFPFIRMLAGPLDYTPGSMRNVRRSEFQPIGVGVPNTIGTRTHEVAMYVMFDQPLAYLCDAPTEYRKYADILYFLSKVPTVWEQTLPLSAEVGKYAVIARQHAGEWYVGAMTNYEARDVEVDFSFLPAGVDRVADVYRDTPTSETNAKSYQHEIITITNQSKLTFHLASGGGLALRIRDVNEVTSIGKSEEGTKVSIYQNTDRTRLTIRSKAPVHEVSITDLSGKVVQHEIVAALQETHEIDTARLGAGIYVVYVSTNERVYSSKIIR</sequence>
<feature type="domain" description="Glycosyl-hydrolase 97 N-terminal" evidence="8">
    <location>
        <begin position="30"/>
        <end position="291"/>
    </location>
</feature>
<evidence type="ECO:0000256" key="3">
    <source>
        <dbReference type="ARBA" id="ARBA00022801"/>
    </source>
</evidence>
<dbReference type="InterPro" id="IPR029486">
    <property type="entry name" value="GH97_N"/>
</dbReference>
<dbReference type="InterPro" id="IPR013780">
    <property type="entry name" value="Glyco_hydro_b"/>
</dbReference>
<keyword evidence="6" id="KW-0732">Signal</keyword>
<dbReference type="InterPro" id="IPR017853">
    <property type="entry name" value="GH"/>
</dbReference>
<accession>A0AAP2GGE6</accession>
<dbReference type="Gene3D" id="2.60.40.1180">
    <property type="entry name" value="Golgi alpha-mannosidase II"/>
    <property type="match status" value="1"/>
</dbReference>
<evidence type="ECO:0000256" key="4">
    <source>
        <dbReference type="ARBA" id="ARBA00022837"/>
    </source>
</evidence>
<evidence type="ECO:0000259" key="7">
    <source>
        <dbReference type="Pfam" id="PF10566"/>
    </source>
</evidence>
<dbReference type="InterPro" id="IPR026444">
    <property type="entry name" value="Secre_tail"/>
</dbReference>
<organism evidence="11 12">
    <name type="scientific">Dawidia soli</name>
    <dbReference type="NCBI Taxonomy" id="2782352"/>
    <lineage>
        <taxon>Bacteria</taxon>
        <taxon>Pseudomonadati</taxon>
        <taxon>Bacteroidota</taxon>
        <taxon>Cytophagia</taxon>
        <taxon>Cytophagales</taxon>
        <taxon>Chryseotaleaceae</taxon>
        <taxon>Dawidia</taxon>
    </lineage>
</organism>
<gene>
    <name evidence="11" type="ORF">KK078_02620</name>
</gene>
<comment type="cofactor">
    <cofactor evidence="1">
        <name>Ca(2+)</name>
        <dbReference type="ChEBI" id="CHEBI:29108"/>
    </cofactor>
</comment>